<evidence type="ECO:0000313" key="3">
    <source>
        <dbReference type="EMBL" id="MFD2567096.1"/>
    </source>
</evidence>
<dbReference type="Proteomes" id="UP001597508">
    <property type="component" value="Unassembled WGS sequence"/>
</dbReference>
<dbReference type="Gene3D" id="3.40.50.720">
    <property type="entry name" value="NAD(P)-binding Rossmann-like Domain"/>
    <property type="match status" value="1"/>
</dbReference>
<dbReference type="Pfam" id="PF02625">
    <property type="entry name" value="XdhC_CoxI"/>
    <property type="match status" value="1"/>
</dbReference>
<feature type="domain" description="XdhC- CoxI" evidence="1">
    <location>
        <begin position="17"/>
        <end position="82"/>
    </location>
</feature>
<dbReference type="InterPro" id="IPR027051">
    <property type="entry name" value="XdhC_Rossmann_dom"/>
</dbReference>
<comment type="caution">
    <text evidence="3">The sequence shown here is derived from an EMBL/GenBank/DDBJ whole genome shotgun (WGS) entry which is preliminary data.</text>
</comment>
<dbReference type="EMBL" id="JBHULH010000003">
    <property type="protein sequence ID" value="MFD2567096.1"/>
    <property type="molecule type" value="Genomic_DNA"/>
</dbReference>
<protein>
    <submittedName>
        <fullName evidence="3">XdhC family protein</fullName>
    </submittedName>
</protein>
<organism evidence="3 4">
    <name type="scientific">Pseudotenacibaculum haliotis</name>
    <dbReference type="NCBI Taxonomy" id="1862138"/>
    <lineage>
        <taxon>Bacteria</taxon>
        <taxon>Pseudomonadati</taxon>
        <taxon>Bacteroidota</taxon>
        <taxon>Flavobacteriia</taxon>
        <taxon>Flavobacteriales</taxon>
        <taxon>Flavobacteriaceae</taxon>
        <taxon>Pseudotenacibaculum</taxon>
    </lineage>
</organism>
<dbReference type="InterPro" id="IPR052698">
    <property type="entry name" value="MoCofactor_Util/Proc"/>
</dbReference>
<reference evidence="4" key="1">
    <citation type="journal article" date="2019" name="Int. J. Syst. Evol. Microbiol.">
        <title>The Global Catalogue of Microorganisms (GCM) 10K type strain sequencing project: providing services to taxonomists for standard genome sequencing and annotation.</title>
        <authorList>
            <consortium name="The Broad Institute Genomics Platform"/>
            <consortium name="The Broad Institute Genome Sequencing Center for Infectious Disease"/>
            <person name="Wu L."/>
            <person name="Ma J."/>
        </authorList>
    </citation>
    <scope>NUCLEOTIDE SEQUENCE [LARGE SCALE GENOMIC DNA]</scope>
    <source>
        <strain evidence="4">KCTC 52127</strain>
    </source>
</reference>
<dbReference type="InterPro" id="IPR003777">
    <property type="entry name" value="XdhC_CoxI"/>
</dbReference>
<sequence length="336" mass="37524">MLHELKDIIRSAKIAKEKGIKTALASVVALDGSSYRRPGVRMSVQNNGKMIGAVSGGCVEKEVLRQAQSVFESDQPKLMVYDGRYRLGCEGILYILIEPFDPEDEFYTAFETQCTSRKPFTISSTFSKEEDKRFQGLSTFHFSNATYAVSKNSSNDTSLDVFQQTIQPGFKLVIIGSEHDAVQLCKYASSTGWEVDIIAPPDDPKSINNFPGASNYHGISETEFGSFELDLQTAIMFMTHSYVKDLKYLSVVTEKEVAYIGLLGPSKRREKLINEMLERNENISYDFFDRIHGPAGINIGAETPQEIAISILAEILTVIRKQKPISLRHKTGGIHQ</sequence>
<dbReference type="PANTHER" id="PTHR30388">
    <property type="entry name" value="ALDEHYDE OXIDOREDUCTASE MOLYBDENUM COFACTOR ASSEMBLY PROTEIN"/>
    <property type="match status" value="1"/>
</dbReference>
<name>A0ABW5LTH5_9FLAO</name>
<feature type="domain" description="XdhC Rossmann" evidence="2">
    <location>
        <begin position="172"/>
        <end position="315"/>
    </location>
</feature>
<evidence type="ECO:0000259" key="2">
    <source>
        <dbReference type="Pfam" id="PF13478"/>
    </source>
</evidence>
<evidence type="ECO:0000313" key="4">
    <source>
        <dbReference type="Proteomes" id="UP001597508"/>
    </source>
</evidence>
<evidence type="ECO:0000259" key="1">
    <source>
        <dbReference type="Pfam" id="PF02625"/>
    </source>
</evidence>
<gene>
    <name evidence="3" type="ORF">ACFSRZ_06905</name>
</gene>
<dbReference type="PANTHER" id="PTHR30388:SF6">
    <property type="entry name" value="XANTHINE DEHYDROGENASE SUBUNIT A-RELATED"/>
    <property type="match status" value="1"/>
</dbReference>
<dbReference type="RefSeq" id="WP_379665806.1">
    <property type="nucleotide sequence ID" value="NZ_JBHULH010000003.1"/>
</dbReference>
<proteinExistence type="predicted"/>
<accession>A0ABW5LTH5</accession>
<dbReference type="Pfam" id="PF13478">
    <property type="entry name" value="XdhC_C"/>
    <property type="match status" value="1"/>
</dbReference>
<keyword evidence="4" id="KW-1185">Reference proteome</keyword>